<accession>A0A166MND5</accession>
<dbReference type="EMBL" id="KV427036">
    <property type="protein sequence ID" value="KZV78222.1"/>
    <property type="molecule type" value="Genomic_DNA"/>
</dbReference>
<reference evidence="1 2" key="1">
    <citation type="journal article" date="2016" name="Mol. Biol. Evol.">
        <title>Comparative Genomics of Early-Diverging Mushroom-Forming Fungi Provides Insights into the Origins of Lignocellulose Decay Capabilities.</title>
        <authorList>
            <person name="Nagy L.G."/>
            <person name="Riley R."/>
            <person name="Tritt A."/>
            <person name="Adam C."/>
            <person name="Daum C."/>
            <person name="Floudas D."/>
            <person name="Sun H."/>
            <person name="Yadav J.S."/>
            <person name="Pangilinan J."/>
            <person name="Larsson K.H."/>
            <person name="Matsuura K."/>
            <person name="Barry K."/>
            <person name="Labutti K."/>
            <person name="Kuo R."/>
            <person name="Ohm R.A."/>
            <person name="Bhattacharya S.S."/>
            <person name="Shirouzu T."/>
            <person name="Yoshinaga Y."/>
            <person name="Martin F.M."/>
            <person name="Grigoriev I.V."/>
            <person name="Hibbett D.S."/>
        </authorList>
    </citation>
    <scope>NUCLEOTIDE SEQUENCE [LARGE SCALE GENOMIC DNA]</scope>
    <source>
        <strain evidence="1 2">HHB12029</strain>
    </source>
</reference>
<evidence type="ECO:0000313" key="1">
    <source>
        <dbReference type="EMBL" id="KZV78222.1"/>
    </source>
</evidence>
<proteinExistence type="predicted"/>
<feature type="non-terminal residue" evidence="1">
    <location>
        <position position="54"/>
    </location>
</feature>
<organism evidence="1 2">
    <name type="scientific">Exidia glandulosa HHB12029</name>
    <dbReference type="NCBI Taxonomy" id="1314781"/>
    <lineage>
        <taxon>Eukaryota</taxon>
        <taxon>Fungi</taxon>
        <taxon>Dikarya</taxon>
        <taxon>Basidiomycota</taxon>
        <taxon>Agaricomycotina</taxon>
        <taxon>Agaricomycetes</taxon>
        <taxon>Auriculariales</taxon>
        <taxon>Exidiaceae</taxon>
        <taxon>Exidia</taxon>
    </lineage>
</organism>
<dbReference type="Proteomes" id="UP000077266">
    <property type="component" value="Unassembled WGS sequence"/>
</dbReference>
<keyword evidence="2" id="KW-1185">Reference proteome</keyword>
<dbReference type="InParanoid" id="A0A166MND5"/>
<sequence>IVELRVDSCREGSDHDADCSDLGVDRLRDGRTGDGGLELQDTLRHRDRSRAYNW</sequence>
<name>A0A166MND5_EXIGL</name>
<feature type="non-terminal residue" evidence="1">
    <location>
        <position position="1"/>
    </location>
</feature>
<evidence type="ECO:0000313" key="2">
    <source>
        <dbReference type="Proteomes" id="UP000077266"/>
    </source>
</evidence>
<protein>
    <submittedName>
        <fullName evidence="1">Uncharacterized protein</fullName>
    </submittedName>
</protein>
<gene>
    <name evidence="1" type="ORF">EXIGLDRAFT_717640</name>
</gene>
<dbReference type="AlphaFoldDB" id="A0A166MND5"/>